<name>A0A1H9W2Y5_9PSEU</name>
<dbReference type="Proteomes" id="UP000199352">
    <property type="component" value="Unassembled WGS sequence"/>
</dbReference>
<evidence type="ECO:0000313" key="2">
    <source>
        <dbReference type="EMBL" id="SES28310.1"/>
    </source>
</evidence>
<dbReference type="STRING" id="402600.SAMN05216188_13043"/>
<protein>
    <submittedName>
        <fullName evidence="2">Uncharacterized protein</fullName>
    </submittedName>
</protein>
<keyword evidence="3" id="KW-1185">Reference proteome</keyword>
<keyword evidence="1" id="KW-0472">Membrane</keyword>
<reference evidence="3" key="1">
    <citation type="submission" date="2016-10" db="EMBL/GenBank/DDBJ databases">
        <authorList>
            <person name="Varghese N."/>
            <person name="Submissions S."/>
        </authorList>
    </citation>
    <scope>NUCLEOTIDE SEQUENCE [LARGE SCALE GENOMIC DNA]</scope>
    <source>
        <strain evidence="3">CGMCC 4.3525</strain>
    </source>
</reference>
<proteinExistence type="predicted"/>
<evidence type="ECO:0000256" key="1">
    <source>
        <dbReference type="SAM" id="Phobius"/>
    </source>
</evidence>
<feature type="transmembrane region" description="Helical" evidence="1">
    <location>
        <begin position="54"/>
        <end position="77"/>
    </location>
</feature>
<dbReference type="EMBL" id="FOFR01000030">
    <property type="protein sequence ID" value="SES28310.1"/>
    <property type="molecule type" value="Genomic_DNA"/>
</dbReference>
<organism evidence="2 3">
    <name type="scientific">Lentzea xinjiangensis</name>
    <dbReference type="NCBI Taxonomy" id="402600"/>
    <lineage>
        <taxon>Bacteria</taxon>
        <taxon>Bacillati</taxon>
        <taxon>Actinomycetota</taxon>
        <taxon>Actinomycetes</taxon>
        <taxon>Pseudonocardiales</taxon>
        <taxon>Pseudonocardiaceae</taxon>
        <taxon>Lentzea</taxon>
    </lineage>
</organism>
<keyword evidence="1" id="KW-0812">Transmembrane</keyword>
<evidence type="ECO:0000313" key="3">
    <source>
        <dbReference type="Proteomes" id="UP000199352"/>
    </source>
</evidence>
<feature type="transmembrane region" description="Helical" evidence="1">
    <location>
        <begin position="89"/>
        <end position="108"/>
    </location>
</feature>
<dbReference type="AlphaFoldDB" id="A0A1H9W2Y5"/>
<dbReference type="RefSeq" id="WP_143116444.1">
    <property type="nucleotide sequence ID" value="NZ_FOFR01000030.1"/>
</dbReference>
<feature type="transmembrane region" description="Helical" evidence="1">
    <location>
        <begin position="114"/>
        <end position="134"/>
    </location>
</feature>
<keyword evidence="1" id="KW-1133">Transmembrane helix</keyword>
<feature type="transmembrane region" description="Helical" evidence="1">
    <location>
        <begin position="20"/>
        <end position="42"/>
    </location>
</feature>
<sequence>MMVFDERPAGAAPRCVQRTLVFVGLPVVPASIVVSAAATHLVQPELGGGPITAALMYALLVAVHLLMAQLVYLYAATARQRRRRRVRRLLYLIAAFVFLFDGCSVLAAGQGIVAFAAAGIGGALGPFFLAALLCEETGIWLRRRDALDAAPAATSP</sequence>
<gene>
    <name evidence="2" type="ORF">SAMN05216188_13043</name>
</gene>
<accession>A0A1H9W2Y5</accession>